<dbReference type="GO" id="GO:0001666">
    <property type="term" value="P:response to hypoxia"/>
    <property type="evidence" value="ECO:0007669"/>
    <property type="project" value="TreeGrafter"/>
</dbReference>
<keyword evidence="15" id="KW-1185">Reference proteome</keyword>
<evidence type="ECO:0000256" key="5">
    <source>
        <dbReference type="ARBA" id="ARBA00022516"/>
    </source>
</evidence>
<evidence type="ECO:0000256" key="6">
    <source>
        <dbReference type="ARBA" id="ARBA00022679"/>
    </source>
</evidence>
<dbReference type="InterPro" id="IPR009721">
    <property type="entry name" value="O-acyltransferase_WSD1_C"/>
</dbReference>
<evidence type="ECO:0000256" key="7">
    <source>
        <dbReference type="ARBA" id="ARBA00022798"/>
    </source>
</evidence>
<comment type="pathway">
    <text evidence="2">Lipid metabolism.</text>
</comment>
<accession>G8RPG7</accession>
<evidence type="ECO:0000256" key="10">
    <source>
        <dbReference type="ARBA" id="ARBA00048109"/>
    </source>
</evidence>
<dbReference type="SUPFAM" id="SSF52777">
    <property type="entry name" value="CoA-dependent acyltransferases"/>
    <property type="match status" value="1"/>
</dbReference>
<keyword evidence="9 11" id="KW-0012">Acyltransferase</keyword>
<feature type="domain" description="O-acyltransferase WSD1 C-terminal" evidence="13">
    <location>
        <begin position="310"/>
        <end position="457"/>
    </location>
</feature>
<dbReference type="KEGG" id="mrh:MycrhN_0698"/>
<dbReference type="EC" id="2.3.1.20" evidence="4 11"/>
<keyword evidence="8 11" id="KW-0443">Lipid metabolism</keyword>
<dbReference type="HOGENOM" id="CLU_024186_3_1_11"/>
<dbReference type="Pfam" id="PF03007">
    <property type="entry name" value="WS_DGAT_cat"/>
    <property type="match status" value="1"/>
</dbReference>
<evidence type="ECO:0000256" key="2">
    <source>
        <dbReference type="ARBA" id="ARBA00005189"/>
    </source>
</evidence>
<dbReference type="EMBL" id="CP003169">
    <property type="protein sequence ID" value="AEV71333.1"/>
    <property type="molecule type" value="Genomic_DNA"/>
</dbReference>
<dbReference type="GO" id="GO:0004144">
    <property type="term" value="F:diacylglycerol O-acyltransferase activity"/>
    <property type="evidence" value="ECO:0007669"/>
    <property type="project" value="UniProtKB-EC"/>
</dbReference>
<evidence type="ECO:0000313" key="15">
    <source>
        <dbReference type="Proteomes" id="UP000005442"/>
    </source>
</evidence>
<dbReference type="InterPro" id="IPR045034">
    <property type="entry name" value="O-acyltransferase_WSD1-like"/>
</dbReference>
<comment type="catalytic activity">
    <reaction evidence="10 11">
        <text>an acyl-CoA + a 1,2-diacyl-sn-glycerol = a triacyl-sn-glycerol + CoA</text>
        <dbReference type="Rhea" id="RHEA:10868"/>
        <dbReference type="ChEBI" id="CHEBI:17815"/>
        <dbReference type="ChEBI" id="CHEBI:57287"/>
        <dbReference type="ChEBI" id="CHEBI:58342"/>
        <dbReference type="ChEBI" id="CHEBI:64615"/>
        <dbReference type="EC" id="2.3.1.20"/>
    </reaction>
</comment>
<evidence type="ECO:0000256" key="1">
    <source>
        <dbReference type="ARBA" id="ARBA00004771"/>
    </source>
</evidence>
<dbReference type="eggNOG" id="COG1020">
    <property type="taxonomic scope" value="Bacteria"/>
</dbReference>
<dbReference type="InterPro" id="IPR014292">
    <property type="entry name" value="Acyl_transf_WS/DGAT"/>
</dbReference>
<evidence type="ECO:0000256" key="3">
    <source>
        <dbReference type="ARBA" id="ARBA00009587"/>
    </source>
</evidence>
<evidence type="ECO:0000259" key="12">
    <source>
        <dbReference type="Pfam" id="PF03007"/>
    </source>
</evidence>
<name>G8RPG7_MYCRN</name>
<dbReference type="Pfam" id="PF06974">
    <property type="entry name" value="WS_DGAT_C"/>
    <property type="match status" value="1"/>
</dbReference>
<keyword evidence="5 11" id="KW-0444">Lipid biosynthesis</keyword>
<proteinExistence type="inferred from homology"/>
<dbReference type="InterPro" id="IPR004255">
    <property type="entry name" value="O-acyltransferase_WSD1_N"/>
</dbReference>
<gene>
    <name evidence="14" type="ordered locus">MycrhN_0698</name>
</gene>
<evidence type="ECO:0000256" key="11">
    <source>
        <dbReference type="RuleBase" id="RU361241"/>
    </source>
</evidence>
<dbReference type="UniPathway" id="UPA00282"/>
<evidence type="ECO:0000259" key="13">
    <source>
        <dbReference type="Pfam" id="PF06974"/>
    </source>
</evidence>
<dbReference type="PATRIC" id="fig|710685.3.peg.706"/>
<evidence type="ECO:0000256" key="4">
    <source>
        <dbReference type="ARBA" id="ARBA00013244"/>
    </source>
</evidence>
<protein>
    <recommendedName>
        <fullName evidence="4 11">Diacylglycerol O-acyltransferase</fullName>
        <ecNumber evidence="4 11">2.3.1.20</ecNumber>
    </recommendedName>
</protein>
<dbReference type="STRING" id="710685.MycrhN_0698"/>
<dbReference type="GO" id="GO:0005886">
    <property type="term" value="C:plasma membrane"/>
    <property type="evidence" value="ECO:0007669"/>
    <property type="project" value="TreeGrafter"/>
</dbReference>
<dbReference type="PANTHER" id="PTHR31650:SF1">
    <property type="entry name" value="WAX ESTER SYNTHASE_DIACYLGLYCEROL ACYLTRANSFERASE 4-RELATED"/>
    <property type="match status" value="1"/>
</dbReference>
<keyword evidence="6 11" id="KW-0808">Transferase</keyword>
<evidence type="ECO:0000256" key="8">
    <source>
        <dbReference type="ARBA" id="ARBA00023098"/>
    </source>
</evidence>
<reference evidence="14 15" key="1">
    <citation type="submission" date="2011-12" db="EMBL/GenBank/DDBJ databases">
        <title>Complete sequence of Mycobacterium rhodesiae NBB3.</title>
        <authorList>
            <consortium name="US DOE Joint Genome Institute"/>
            <person name="Lucas S."/>
            <person name="Han J."/>
            <person name="Lapidus A."/>
            <person name="Cheng J.-F."/>
            <person name="Goodwin L."/>
            <person name="Pitluck S."/>
            <person name="Peters L."/>
            <person name="Mikhailova N."/>
            <person name="Gu W."/>
            <person name="Detter J.C."/>
            <person name="Han C."/>
            <person name="Tapia R."/>
            <person name="Land M."/>
            <person name="Hauser L."/>
            <person name="Kyrpides N."/>
            <person name="Ivanova N."/>
            <person name="Pagani I."/>
            <person name="Mattes T."/>
            <person name="Holmes A."/>
            <person name="Rutledge P."/>
            <person name="Paulsen I."/>
            <person name="Coleman N."/>
            <person name="Woyke T."/>
        </authorList>
    </citation>
    <scope>NUCLEOTIDE SEQUENCE [LARGE SCALE GENOMIC DNA]</scope>
    <source>
        <strain evidence="14 15">NBB3</strain>
    </source>
</reference>
<evidence type="ECO:0000256" key="9">
    <source>
        <dbReference type="ARBA" id="ARBA00023315"/>
    </source>
</evidence>
<comment type="pathway">
    <text evidence="1 11">Glycerolipid metabolism; triacylglycerol biosynthesis.</text>
</comment>
<keyword evidence="7 11" id="KW-0319">Glycerol metabolism</keyword>
<dbReference type="PANTHER" id="PTHR31650">
    <property type="entry name" value="O-ACYLTRANSFERASE (WSD1-LIKE) FAMILY PROTEIN"/>
    <property type="match status" value="1"/>
</dbReference>
<sequence length="460" mass="49774">MAGLDRVSGYDAFFLELESVTQPVNVCCLLELDTSTMPGGYSYGRLVESLDARVAAAPDFRLKLADSQLNPANPVWVEDLDFRIDRHVHRIGLPRPGGRSELAEICGHIAALPLDRSRPLWEMWVIEGPDDADSVAVMMKSHHAAVDGVGGADLLMHLCGIDTRVPVPVAEPVSGPPVAGRIEMAAAGIADVIRRPWRLVNVVPDTARTVVHTVQRAVSGEAMAPPFVAPCTPFNAPFTSRRNIAFTRVDLADVKKVKEKFGITVNDVVVAMTAGALRQFLSDRGELPEGPLVATVPMSTRDKSDRPGRNHTMWMFCRLATDVEDVAERLEIICGNLAHAKGHGNEMAPTLIQDWTEFLGRSALNAVVRLARNIPLPDRPIHNLVLSNVPGPQQPLYFLGCAITAQYPFGPLVIGAGLNVTVMSLNGRLGIGVISCPDLVADVWDLADAFPVALDELLQL</sequence>
<dbReference type="GO" id="GO:0006071">
    <property type="term" value="P:glycerol metabolic process"/>
    <property type="evidence" value="ECO:0007669"/>
    <property type="project" value="UniProtKB-KW"/>
</dbReference>
<dbReference type="GO" id="GO:0051701">
    <property type="term" value="P:biological process involved in interaction with host"/>
    <property type="evidence" value="ECO:0007669"/>
    <property type="project" value="TreeGrafter"/>
</dbReference>
<organism evidence="14 15">
    <name type="scientific">Mycolicibacterium rhodesiae (strain NBB3)</name>
    <name type="common">Mycobacterium rhodesiae</name>
    <dbReference type="NCBI Taxonomy" id="710685"/>
    <lineage>
        <taxon>Bacteria</taxon>
        <taxon>Bacillati</taxon>
        <taxon>Actinomycetota</taxon>
        <taxon>Actinomycetes</taxon>
        <taxon>Mycobacteriales</taxon>
        <taxon>Mycobacteriaceae</taxon>
        <taxon>Mycolicibacterium</taxon>
    </lineage>
</organism>
<dbReference type="NCBIfam" id="TIGR02946">
    <property type="entry name" value="acyl_WS_DGAT"/>
    <property type="match status" value="1"/>
</dbReference>
<comment type="similarity">
    <text evidence="3 11">Belongs to the long-chain O-acyltransferase family.</text>
</comment>
<evidence type="ECO:0000313" key="14">
    <source>
        <dbReference type="EMBL" id="AEV71333.1"/>
    </source>
</evidence>
<dbReference type="AlphaFoldDB" id="G8RPG7"/>
<dbReference type="GO" id="GO:0071731">
    <property type="term" value="P:response to nitric oxide"/>
    <property type="evidence" value="ECO:0007669"/>
    <property type="project" value="TreeGrafter"/>
</dbReference>
<feature type="domain" description="O-acyltransferase WSD1-like N-terminal" evidence="12">
    <location>
        <begin position="8"/>
        <end position="269"/>
    </location>
</feature>
<dbReference type="GO" id="GO:0019432">
    <property type="term" value="P:triglyceride biosynthetic process"/>
    <property type="evidence" value="ECO:0007669"/>
    <property type="project" value="UniProtKB-UniPathway"/>
</dbReference>
<dbReference type="Proteomes" id="UP000005442">
    <property type="component" value="Chromosome"/>
</dbReference>